<keyword evidence="4" id="KW-0812">Transmembrane</keyword>
<reference evidence="4 5" key="1">
    <citation type="submission" date="2014-08" db="EMBL/GenBank/DDBJ databases">
        <authorList>
            <person name="Chen Y.-H."/>
        </authorList>
    </citation>
    <scope>NUCLEOTIDE SEQUENCE [LARGE SCALE GENOMIC DNA]</scope>
</reference>
<keyword evidence="4" id="KW-0472">Membrane</keyword>
<dbReference type="AlphaFoldDB" id="A0A0T7GFM0"/>
<dbReference type="InterPro" id="IPR032508">
    <property type="entry name" value="FecR_C"/>
</dbReference>
<dbReference type="Gene3D" id="2.60.120.1440">
    <property type="match status" value="1"/>
</dbReference>
<dbReference type="Gene3D" id="3.55.50.30">
    <property type="match status" value="1"/>
</dbReference>
<dbReference type="InterPro" id="IPR032623">
    <property type="entry name" value="FecR_N"/>
</dbReference>
<evidence type="ECO:0000313" key="5">
    <source>
        <dbReference type="Proteomes" id="UP000039660"/>
    </source>
</evidence>
<dbReference type="GO" id="GO:0016989">
    <property type="term" value="F:sigma factor antagonist activity"/>
    <property type="evidence" value="ECO:0007669"/>
    <property type="project" value="TreeGrafter"/>
</dbReference>
<dbReference type="PIRSF" id="PIRSF018266">
    <property type="entry name" value="FecR"/>
    <property type="match status" value="1"/>
</dbReference>
<dbReference type="Proteomes" id="UP000039660">
    <property type="component" value="Unassembled WGS sequence"/>
</dbReference>
<protein>
    <submittedName>
        <fullName evidence="4">Putative transmembrane sensor</fullName>
    </submittedName>
</protein>
<dbReference type="PANTHER" id="PTHR30273">
    <property type="entry name" value="PERIPLASMIC SIGNAL SENSOR AND SIGMA FACTOR ACTIVATOR FECR-RELATED"/>
    <property type="match status" value="1"/>
</dbReference>
<proteinExistence type="predicted"/>
<evidence type="ECO:0000259" key="1">
    <source>
        <dbReference type="Pfam" id="PF04773"/>
    </source>
</evidence>
<dbReference type="PANTHER" id="PTHR30273:SF2">
    <property type="entry name" value="PROTEIN FECR"/>
    <property type="match status" value="1"/>
</dbReference>
<dbReference type="RefSeq" id="WP_052751668.1">
    <property type="nucleotide sequence ID" value="NZ_CCRK01000002.1"/>
</dbReference>
<evidence type="ECO:0000259" key="3">
    <source>
        <dbReference type="Pfam" id="PF16344"/>
    </source>
</evidence>
<accession>A0A0T7GFM0</accession>
<dbReference type="Pfam" id="PF16220">
    <property type="entry name" value="DUF4880"/>
    <property type="match status" value="1"/>
</dbReference>
<gene>
    <name evidence="4" type="ORF">NGAL_HAMBI1189_12330</name>
</gene>
<dbReference type="InterPro" id="IPR006860">
    <property type="entry name" value="FecR"/>
</dbReference>
<dbReference type="InterPro" id="IPR012373">
    <property type="entry name" value="Ferrdict_sens_TM"/>
</dbReference>
<name>A0A0T7GFM0_NEOGA</name>
<feature type="domain" description="Protein FecR C-terminal" evidence="3">
    <location>
        <begin position="241"/>
        <end position="299"/>
    </location>
</feature>
<organism evidence="4 5">
    <name type="scientific">Neorhizobium galegae bv. officinalis</name>
    <dbReference type="NCBI Taxonomy" id="323656"/>
    <lineage>
        <taxon>Bacteria</taxon>
        <taxon>Pseudomonadati</taxon>
        <taxon>Pseudomonadota</taxon>
        <taxon>Alphaproteobacteria</taxon>
        <taxon>Hyphomicrobiales</taxon>
        <taxon>Rhizobiaceae</taxon>
        <taxon>Rhizobium/Agrobacterium group</taxon>
        <taxon>Neorhizobium</taxon>
    </lineage>
</organism>
<dbReference type="Pfam" id="PF04773">
    <property type="entry name" value="FecR"/>
    <property type="match status" value="1"/>
</dbReference>
<dbReference type="EMBL" id="CCRK01000002">
    <property type="protein sequence ID" value="CDZ46093.1"/>
    <property type="molecule type" value="Genomic_DNA"/>
</dbReference>
<feature type="domain" description="FecR protein" evidence="1">
    <location>
        <begin position="109"/>
        <end position="197"/>
    </location>
</feature>
<sequence length="312" mass="34232">MTDFNDKDMLEQAAEWFFRRDGGRLSVEDEVAFRSWLAASDRHRDAYSEIAGTWQDLGAIQPSPAVLTPPPPARDFLRPVAAGFTFLCLLGLGTYILDVPSRVFADGYTAIGEFQVLALPDGSTAEMNSGTAITIAYSSSERRIHLKKGEAVFTVTSDQHRPFIVESEGGEATALGTVYGVRNDVRGGVVTVIESHVAVSGKPAGASVELGPDERVRYEDGHLGPIEKVDAASETAWRRRKLIFVDQPLGEVINELNRYHKGVIRIVDESIRARRVSGVFETSDIVKVIDALEKSFGFNDTRLGSLVILIHR</sequence>
<dbReference type="Pfam" id="PF16344">
    <property type="entry name" value="FecR_C"/>
    <property type="match status" value="1"/>
</dbReference>
<feature type="domain" description="FecR N-terminal" evidence="2">
    <location>
        <begin position="11"/>
        <end position="51"/>
    </location>
</feature>
<evidence type="ECO:0000313" key="4">
    <source>
        <dbReference type="EMBL" id="CDZ46093.1"/>
    </source>
</evidence>
<evidence type="ECO:0000259" key="2">
    <source>
        <dbReference type="Pfam" id="PF16220"/>
    </source>
</evidence>